<dbReference type="PROSITE" id="PS50053">
    <property type="entry name" value="UBIQUITIN_2"/>
    <property type="match status" value="1"/>
</dbReference>
<dbReference type="PROSITE" id="PS50235">
    <property type="entry name" value="USP_3"/>
    <property type="match status" value="1"/>
</dbReference>
<organism evidence="10">
    <name type="scientific">Noctiluca scintillans</name>
    <name type="common">Sea sparkle</name>
    <name type="synonym">Red tide dinoflagellate</name>
    <dbReference type="NCBI Taxonomy" id="2966"/>
    <lineage>
        <taxon>Eukaryota</taxon>
        <taxon>Sar</taxon>
        <taxon>Alveolata</taxon>
        <taxon>Dinophyceae</taxon>
        <taxon>Noctilucales</taxon>
        <taxon>Noctilucaceae</taxon>
        <taxon>Noctiluca</taxon>
    </lineage>
</organism>
<evidence type="ECO:0000256" key="2">
    <source>
        <dbReference type="ARBA" id="ARBA00009085"/>
    </source>
</evidence>
<dbReference type="SUPFAM" id="SSF54001">
    <property type="entry name" value="Cysteine proteinases"/>
    <property type="match status" value="1"/>
</dbReference>
<evidence type="ECO:0000256" key="4">
    <source>
        <dbReference type="ARBA" id="ARBA00022786"/>
    </source>
</evidence>
<comment type="similarity">
    <text evidence="2 7">Belongs to the peptidase C19 family.</text>
</comment>
<dbReference type="GO" id="GO:0006508">
    <property type="term" value="P:proteolysis"/>
    <property type="evidence" value="ECO:0007669"/>
    <property type="project" value="UniProtKB-KW"/>
</dbReference>
<evidence type="ECO:0000256" key="3">
    <source>
        <dbReference type="ARBA" id="ARBA00022670"/>
    </source>
</evidence>
<evidence type="ECO:0000256" key="5">
    <source>
        <dbReference type="ARBA" id="ARBA00022801"/>
    </source>
</evidence>
<dbReference type="Pfam" id="PF00443">
    <property type="entry name" value="UCH"/>
    <property type="match status" value="1"/>
</dbReference>
<accession>A0A7S1EYR5</accession>
<dbReference type="PROSITE" id="PS00972">
    <property type="entry name" value="USP_1"/>
    <property type="match status" value="1"/>
</dbReference>
<evidence type="ECO:0000256" key="1">
    <source>
        <dbReference type="ARBA" id="ARBA00000707"/>
    </source>
</evidence>
<dbReference type="InterPro" id="IPR001394">
    <property type="entry name" value="Peptidase_C19_UCH"/>
</dbReference>
<dbReference type="InterPro" id="IPR028889">
    <property type="entry name" value="USP"/>
</dbReference>
<dbReference type="GO" id="GO:0016579">
    <property type="term" value="P:protein deubiquitination"/>
    <property type="evidence" value="ECO:0007669"/>
    <property type="project" value="InterPro"/>
</dbReference>
<gene>
    <name evidence="10" type="ORF">NSCI0253_LOCUS6437</name>
</gene>
<dbReference type="Gene3D" id="3.90.70.10">
    <property type="entry name" value="Cysteine proteinases"/>
    <property type="match status" value="2"/>
</dbReference>
<dbReference type="InterPro" id="IPR000626">
    <property type="entry name" value="Ubiquitin-like_dom"/>
</dbReference>
<sequence>MAQVLNRGRCTVRRGSLMSLPDLRLRAALSSDRAQAVSVDAAGNWSVSRLKASVKSLLNDKFSTQVRLVRNGSNATEILQDEQTLDDIDIQDGDLILLDDDERCASDGAANHEPDLEASSTSSPERGRLLTTRTAGLLNLGNTCFMNSSVQCLSHVPGLRDFFLNGHFREAMKMNKSRNNEEGSGKLAEGFAGLLRLLWQGDCSAFEPRLFKQVISKFEERFEGFRQHDSMEFIEFLIDGLKEDVNKVKGKKPYTERSDANGRSDSEVALEAANRFLLRNDSVIDDFFVGFFKSTTRCPSEACGHESVVFDPFLSVKVPIMSHTESVETSFSVTVVPLGRRTKIAGVTVSVRKFGNAGDLVQAASVEAGLSPSSCVLIEMFESKVFKFFDDADKLEDITPSDILILYELDDALAWRSSSARRWDEAPRKGDVVTVTSSFKSNSTAAKLLRTGLHGRVTSIDEEGDAMIKFDDFDVKQWVFPSNFRFLRTDEGICSYERRICADNGKDYTFSEFVDAYEDCESYETLRSLWRDTKPLNADAKLSSGIVVHFRGHSSRSTQRLFGIPLLFCMDRATTIRGVVDEVRATLVDRFGRCAERGWKLYRADSVDTSGASAAFGDAFDAAEVSLHPREYLVVEWEEADVPVQVSAALQKAEDMKTELPDGSVSISQGFEWLTETEQLSEVDSVFCNKCREHVQAFKKHDFWSLPPVLVIQLKRFEYTGVQRRRLFTPVRFPVENLDLSRFCISSKSSFPTGDCIRAGEEVQVHGLQSLAGKQLNEMVGTAMYLDTASVRYCVRMRKEDPPDEWKKLKPDNLRPFSRSRVVEEAPPPLYDLLAVCKHIGDATFGHYMAYARSSEDGVWRLFDDEDVTEVTAREVEAQQKGAYVLFYLRRDCRPSSWGSPAPVATISPPRDGGRA</sequence>
<proteinExistence type="inferred from homology"/>
<keyword evidence="3 7" id="KW-0645">Protease</keyword>
<keyword evidence="5 7" id="KW-0378">Hydrolase</keyword>
<dbReference type="EC" id="3.4.19.12" evidence="7"/>
<dbReference type="InterPro" id="IPR038765">
    <property type="entry name" value="Papain-like_cys_pep_sf"/>
</dbReference>
<evidence type="ECO:0000313" key="10">
    <source>
        <dbReference type="EMBL" id="CAD8832090.1"/>
    </source>
</evidence>
<dbReference type="GO" id="GO:0004843">
    <property type="term" value="F:cysteine-type deubiquitinase activity"/>
    <property type="evidence" value="ECO:0007669"/>
    <property type="project" value="UniProtKB-UniRule"/>
</dbReference>
<name>A0A7S1EYR5_NOCSC</name>
<reference evidence="10" key="1">
    <citation type="submission" date="2021-01" db="EMBL/GenBank/DDBJ databases">
        <authorList>
            <person name="Corre E."/>
            <person name="Pelletier E."/>
            <person name="Niang G."/>
            <person name="Scheremetjew M."/>
            <person name="Finn R."/>
            <person name="Kale V."/>
            <person name="Holt S."/>
            <person name="Cochrane G."/>
            <person name="Meng A."/>
            <person name="Brown T."/>
            <person name="Cohen L."/>
        </authorList>
    </citation>
    <scope>NUCLEOTIDE SEQUENCE</scope>
</reference>
<feature type="domain" description="Ubiquitin-like" evidence="8">
    <location>
        <begin position="25"/>
        <end position="98"/>
    </location>
</feature>
<keyword evidence="6 7" id="KW-0788">Thiol protease</keyword>
<dbReference type="EMBL" id="HBFQ01009186">
    <property type="protein sequence ID" value="CAD8832090.1"/>
    <property type="molecule type" value="Transcribed_RNA"/>
</dbReference>
<feature type="domain" description="USP" evidence="9">
    <location>
        <begin position="135"/>
        <end position="891"/>
    </location>
</feature>
<dbReference type="PANTHER" id="PTHR21646:SF24">
    <property type="entry name" value="UBIQUITIN CARBOXYL-TERMINAL HYDROLASE"/>
    <property type="match status" value="1"/>
</dbReference>
<comment type="catalytic activity">
    <reaction evidence="1 7">
        <text>Thiol-dependent hydrolysis of ester, thioester, amide, peptide and isopeptide bonds formed by the C-terminal Gly of ubiquitin (a 76-residue protein attached to proteins as an intracellular targeting signal).</text>
        <dbReference type="EC" id="3.4.19.12"/>
    </reaction>
</comment>
<evidence type="ECO:0000259" key="8">
    <source>
        <dbReference type="PROSITE" id="PS50053"/>
    </source>
</evidence>
<dbReference type="InterPro" id="IPR018200">
    <property type="entry name" value="USP_CS"/>
</dbReference>
<evidence type="ECO:0000256" key="7">
    <source>
        <dbReference type="RuleBase" id="RU366025"/>
    </source>
</evidence>
<dbReference type="PROSITE" id="PS00973">
    <property type="entry name" value="USP_2"/>
    <property type="match status" value="1"/>
</dbReference>
<protein>
    <recommendedName>
        <fullName evidence="7">Ubiquitin carboxyl-terminal hydrolase</fullName>
        <ecNumber evidence="7">3.4.19.12</ecNumber>
    </recommendedName>
</protein>
<evidence type="ECO:0000256" key="6">
    <source>
        <dbReference type="ARBA" id="ARBA00022807"/>
    </source>
</evidence>
<keyword evidence="4 7" id="KW-0833">Ubl conjugation pathway</keyword>
<dbReference type="InterPro" id="IPR029071">
    <property type="entry name" value="Ubiquitin-like_domsf"/>
</dbReference>
<dbReference type="AlphaFoldDB" id="A0A7S1EYR5"/>
<dbReference type="SUPFAM" id="SSF54236">
    <property type="entry name" value="Ubiquitin-like"/>
    <property type="match status" value="1"/>
</dbReference>
<dbReference type="InterPro" id="IPR050185">
    <property type="entry name" value="Ub_carboxyl-term_hydrolase"/>
</dbReference>
<dbReference type="PANTHER" id="PTHR21646">
    <property type="entry name" value="UBIQUITIN CARBOXYL-TERMINAL HYDROLASE"/>
    <property type="match status" value="1"/>
</dbReference>
<evidence type="ECO:0000259" key="9">
    <source>
        <dbReference type="PROSITE" id="PS50235"/>
    </source>
</evidence>